<dbReference type="OrthoDB" id="7861862at2759"/>
<organism evidence="4">
    <name type="scientific">Drosophila rhopaloa</name>
    <name type="common">Fruit fly</name>
    <dbReference type="NCBI Taxonomy" id="1041015"/>
    <lineage>
        <taxon>Eukaryota</taxon>
        <taxon>Metazoa</taxon>
        <taxon>Ecdysozoa</taxon>
        <taxon>Arthropoda</taxon>
        <taxon>Hexapoda</taxon>
        <taxon>Insecta</taxon>
        <taxon>Pterygota</taxon>
        <taxon>Neoptera</taxon>
        <taxon>Endopterygota</taxon>
        <taxon>Diptera</taxon>
        <taxon>Brachycera</taxon>
        <taxon>Muscomorpha</taxon>
        <taxon>Ephydroidea</taxon>
        <taxon>Drosophilidae</taxon>
        <taxon>Drosophila</taxon>
        <taxon>Sophophora</taxon>
    </lineage>
</organism>
<dbReference type="EnsemblMetazoa" id="XM_017122488.2">
    <property type="protein sequence ID" value="XP_016977977.1"/>
    <property type="gene ID" value="LOC108043685"/>
</dbReference>
<sequence>MAKLLNNLKRKLEDDSSSDSGLFQKRFKNMHLIQDADSISSCSIPLMDSDDSLEPGVNGYLPELGPNENPYYLQNMMLHDLHMERVKRRIQYRSSSSSDKMEYSRKNTNS</sequence>
<dbReference type="RefSeq" id="XP_016977977.1">
    <property type="nucleotide sequence ID" value="XM_017122488.1"/>
</dbReference>
<feature type="region of interest" description="Disordered" evidence="1">
    <location>
        <begin position="1"/>
        <end position="20"/>
    </location>
</feature>
<evidence type="ECO:0000313" key="2">
    <source>
        <dbReference type="EnsemblMetazoa" id="XP_016977977.1"/>
    </source>
</evidence>
<evidence type="ECO:0000256" key="1">
    <source>
        <dbReference type="SAM" id="MobiDB-lite"/>
    </source>
</evidence>
<feature type="compositionally biased region" description="Basic and acidic residues" evidence="1">
    <location>
        <begin position="99"/>
        <end position="110"/>
    </location>
</feature>
<evidence type="ECO:0000313" key="4">
    <source>
        <dbReference type="RefSeq" id="XP_016977977.1"/>
    </source>
</evidence>
<name>A0A6P4EIF6_DRORH</name>
<keyword evidence="3" id="KW-1185">Reference proteome</keyword>
<proteinExistence type="predicted"/>
<dbReference type="AlphaFoldDB" id="A0A6P4EIF6"/>
<dbReference type="Proteomes" id="UP001652680">
    <property type="component" value="Unassembled WGS sequence"/>
</dbReference>
<gene>
    <name evidence="4" type="primary">LOC108043685</name>
    <name evidence="2" type="synonym">108043685</name>
</gene>
<evidence type="ECO:0000313" key="3">
    <source>
        <dbReference type="Proteomes" id="UP001652680"/>
    </source>
</evidence>
<reference evidence="4" key="2">
    <citation type="submission" date="2025-04" db="UniProtKB">
        <authorList>
            <consortium name="RefSeq"/>
        </authorList>
    </citation>
    <scope>IDENTIFICATION</scope>
</reference>
<protein>
    <submittedName>
        <fullName evidence="4">Uncharacterized protein LOC108043685</fullName>
    </submittedName>
</protein>
<accession>A0A6P4EIF6</accession>
<feature type="region of interest" description="Disordered" evidence="1">
    <location>
        <begin position="90"/>
        <end position="110"/>
    </location>
</feature>
<reference evidence="3" key="1">
    <citation type="journal article" date="2021" name="Elife">
        <title>Highly contiguous assemblies of 101 drosophilid genomes.</title>
        <authorList>
            <person name="Kim B.Y."/>
            <person name="Wang J.R."/>
            <person name="Miller D.E."/>
            <person name="Barmina O."/>
            <person name="Delaney E."/>
            <person name="Thompson A."/>
            <person name="Comeault A.A."/>
            <person name="Peede D."/>
            <person name="D'Agostino E.R."/>
            <person name="Pelaez J."/>
            <person name="Aguilar J.M."/>
            <person name="Haji D."/>
            <person name="Matsunaga T."/>
            <person name="Armstrong E.E."/>
            <person name="Zych M."/>
            <person name="Ogawa Y."/>
            <person name="Stamenkovic-Radak M."/>
            <person name="Jelic M."/>
            <person name="Veselinovic M.S."/>
            <person name="Tanaskovic M."/>
            <person name="Eric P."/>
            <person name="Gao J.J."/>
            <person name="Katoh T.K."/>
            <person name="Toda M.J."/>
            <person name="Watabe H."/>
            <person name="Watada M."/>
            <person name="Davis J.S."/>
            <person name="Moyle L.C."/>
            <person name="Manoli G."/>
            <person name="Bertolini E."/>
            <person name="Kostal V."/>
            <person name="Hawley R.S."/>
            <person name="Takahashi A."/>
            <person name="Jones C.D."/>
            <person name="Price D.K."/>
            <person name="Whiteman N."/>
            <person name="Kopp A."/>
            <person name="Matute D.R."/>
            <person name="Petrov D.A."/>
        </authorList>
    </citation>
    <scope>NUCLEOTIDE SEQUENCE [LARGE SCALE GENOMIC DNA]</scope>
</reference>
<reference evidence="2" key="3">
    <citation type="submission" date="2025-05" db="UniProtKB">
        <authorList>
            <consortium name="EnsemblMetazoa"/>
        </authorList>
    </citation>
    <scope>IDENTIFICATION</scope>
</reference>
<dbReference type="GeneID" id="108043685"/>